<name>A0ABU5DZV3_9PROT</name>
<dbReference type="GO" id="GO:0016491">
    <property type="term" value="F:oxidoreductase activity"/>
    <property type="evidence" value="ECO:0007669"/>
    <property type="project" value="UniProtKB-KW"/>
</dbReference>
<dbReference type="Proteomes" id="UP001271769">
    <property type="component" value="Unassembled WGS sequence"/>
</dbReference>
<reference evidence="4 5" key="1">
    <citation type="journal article" date="2013" name="Antonie Van Leeuwenhoek">
        <title>Dongia rigui sp. nov., isolated from freshwater of a large wetland in Korea.</title>
        <authorList>
            <person name="Baik K.S."/>
            <person name="Hwang Y.M."/>
            <person name="Choi J.S."/>
            <person name="Kwon J."/>
            <person name="Seong C.N."/>
        </authorList>
    </citation>
    <scope>NUCLEOTIDE SEQUENCE [LARGE SCALE GENOMIC DNA]</scope>
    <source>
        <strain evidence="4 5">04SU4-P</strain>
    </source>
</reference>
<gene>
    <name evidence="4" type="ORF">SMD31_12955</name>
</gene>
<evidence type="ECO:0000256" key="3">
    <source>
        <dbReference type="ARBA" id="ARBA00023002"/>
    </source>
</evidence>
<evidence type="ECO:0000313" key="5">
    <source>
        <dbReference type="Proteomes" id="UP001271769"/>
    </source>
</evidence>
<proteinExistence type="predicted"/>
<keyword evidence="2" id="KW-0169">Cobalamin biosynthesis</keyword>
<dbReference type="InterPro" id="IPR003723">
    <property type="entry name" value="Precorrin-6x_reduct"/>
</dbReference>
<evidence type="ECO:0000256" key="1">
    <source>
        <dbReference type="ARBA" id="ARBA00004953"/>
    </source>
</evidence>
<dbReference type="NCBIfam" id="NF005968">
    <property type="entry name" value="PRK08057.1-2"/>
    <property type="match status" value="1"/>
</dbReference>
<comment type="caution">
    <text evidence="4">The sequence shown here is derived from an EMBL/GenBank/DDBJ whole genome shotgun (WGS) entry which is preliminary data.</text>
</comment>
<dbReference type="PANTHER" id="PTHR36925:SF1">
    <property type="entry name" value="COBALT-PRECORRIN-6A REDUCTASE"/>
    <property type="match status" value="1"/>
</dbReference>
<dbReference type="Pfam" id="PF02571">
    <property type="entry name" value="CbiJ"/>
    <property type="match status" value="1"/>
</dbReference>
<accession>A0ABU5DZV3</accession>
<protein>
    <submittedName>
        <fullName evidence="4">Cobalt-precorrin-6A reductase</fullName>
        <ecNumber evidence="4">1.3.1.106</ecNumber>
    </submittedName>
</protein>
<keyword evidence="5" id="KW-1185">Reference proteome</keyword>
<dbReference type="EC" id="1.3.1.106" evidence="4"/>
<dbReference type="PROSITE" id="PS51014">
    <property type="entry name" value="COBK_CBIJ"/>
    <property type="match status" value="1"/>
</dbReference>
<evidence type="ECO:0000313" key="4">
    <source>
        <dbReference type="EMBL" id="MDY0872843.1"/>
    </source>
</evidence>
<dbReference type="RefSeq" id="WP_320501315.1">
    <property type="nucleotide sequence ID" value="NZ_JAXCLX010000002.1"/>
</dbReference>
<sequence>MSGADRILILGGTGEGIALASALTSLPGRRVISSLAGRVANPKLPPGEVRIGGFGGVEGLAAYLRENKIRAVIDATHPFARRMGWNAAAASQTTNTPLLRFERPAWMPQPGDHWIDVADWDEAVNVLRGKARRVFLALGRQELAPFTALKDIAFVIRAVDAPDADLAFADAEIVLARGPFKLADERVLLQSRGIDHLVCKNSGGDATDAKLQAARELGVTVIMQRRPPRPDVPKVSDVQAAVDWVRSL</sequence>
<comment type="pathway">
    <text evidence="1">Cofactor biosynthesis; adenosylcobalamin biosynthesis.</text>
</comment>
<organism evidence="4 5">
    <name type="scientific">Dongia rigui</name>
    <dbReference type="NCBI Taxonomy" id="940149"/>
    <lineage>
        <taxon>Bacteria</taxon>
        <taxon>Pseudomonadati</taxon>
        <taxon>Pseudomonadota</taxon>
        <taxon>Alphaproteobacteria</taxon>
        <taxon>Rhodospirillales</taxon>
        <taxon>Dongiaceae</taxon>
        <taxon>Dongia</taxon>
    </lineage>
</organism>
<dbReference type="PANTHER" id="PTHR36925">
    <property type="entry name" value="COBALT-PRECORRIN-6A REDUCTASE"/>
    <property type="match status" value="1"/>
</dbReference>
<dbReference type="NCBIfam" id="TIGR00715">
    <property type="entry name" value="precor6x_red"/>
    <property type="match status" value="1"/>
</dbReference>
<dbReference type="EMBL" id="JAXCLX010000002">
    <property type="protein sequence ID" value="MDY0872843.1"/>
    <property type="molecule type" value="Genomic_DNA"/>
</dbReference>
<keyword evidence="3 4" id="KW-0560">Oxidoreductase</keyword>
<evidence type="ECO:0000256" key="2">
    <source>
        <dbReference type="ARBA" id="ARBA00022573"/>
    </source>
</evidence>